<accession>A7NIZ4</accession>
<proteinExistence type="predicted"/>
<dbReference type="PANTHER" id="PTHR24421">
    <property type="entry name" value="NITRATE/NITRITE SENSOR PROTEIN NARX-RELATED"/>
    <property type="match status" value="1"/>
</dbReference>
<dbReference type="AlphaFoldDB" id="A7NIZ4"/>
<dbReference type="InterPro" id="IPR036890">
    <property type="entry name" value="HATPase_C_sf"/>
</dbReference>
<dbReference type="GO" id="GO:0016020">
    <property type="term" value="C:membrane"/>
    <property type="evidence" value="ECO:0007669"/>
    <property type="project" value="InterPro"/>
</dbReference>
<evidence type="ECO:0000313" key="5">
    <source>
        <dbReference type="EMBL" id="ABU57452.1"/>
    </source>
</evidence>
<evidence type="ECO:0000256" key="2">
    <source>
        <dbReference type="ARBA" id="ARBA00022777"/>
    </source>
</evidence>
<organism evidence="5 6">
    <name type="scientific">Roseiflexus castenholzii (strain DSM 13941 / HLO8)</name>
    <dbReference type="NCBI Taxonomy" id="383372"/>
    <lineage>
        <taxon>Bacteria</taxon>
        <taxon>Bacillati</taxon>
        <taxon>Chloroflexota</taxon>
        <taxon>Chloroflexia</taxon>
        <taxon>Chloroflexales</taxon>
        <taxon>Roseiflexineae</taxon>
        <taxon>Roseiflexaceae</taxon>
        <taxon>Roseiflexus</taxon>
    </lineage>
</organism>
<gene>
    <name evidence="5" type="ordered locus">Rcas_1356</name>
</gene>
<evidence type="ECO:0000256" key="3">
    <source>
        <dbReference type="ARBA" id="ARBA00023012"/>
    </source>
</evidence>
<keyword evidence="3" id="KW-0902">Two-component regulatory system</keyword>
<dbReference type="Proteomes" id="UP000000263">
    <property type="component" value="Chromosome"/>
</dbReference>
<dbReference type="STRING" id="383372.Rcas_1356"/>
<feature type="domain" description="Histidine kinase/HSP90-like ATPase" evidence="4">
    <location>
        <begin position="180"/>
        <end position="273"/>
    </location>
</feature>
<keyword evidence="6" id="KW-1185">Reference proteome</keyword>
<protein>
    <submittedName>
        <fullName evidence="5">Histidine kinase</fullName>
    </submittedName>
</protein>
<dbReference type="InterPro" id="IPR011712">
    <property type="entry name" value="Sig_transdc_His_kin_sub3_dim/P"/>
</dbReference>
<dbReference type="KEGG" id="rca:Rcas_1356"/>
<dbReference type="InterPro" id="IPR003594">
    <property type="entry name" value="HATPase_dom"/>
</dbReference>
<dbReference type="SMART" id="SM00387">
    <property type="entry name" value="HATPase_c"/>
    <property type="match status" value="1"/>
</dbReference>
<keyword evidence="1" id="KW-0808">Transferase</keyword>
<dbReference type="Pfam" id="PF02518">
    <property type="entry name" value="HATPase_c"/>
    <property type="match status" value="1"/>
</dbReference>
<dbReference type="Gene3D" id="3.30.565.10">
    <property type="entry name" value="Histidine kinase-like ATPase, C-terminal domain"/>
    <property type="match status" value="1"/>
</dbReference>
<evidence type="ECO:0000256" key="1">
    <source>
        <dbReference type="ARBA" id="ARBA00022679"/>
    </source>
</evidence>
<dbReference type="Gene3D" id="1.20.5.1930">
    <property type="match status" value="1"/>
</dbReference>
<dbReference type="EMBL" id="CP000804">
    <property type="protein sequence ID" value="ABU57452.1"/>
    <property type="molecule type" value="Genomic_DNA"/>
</dbReference>
<name>A7NIZ4_ROSCS</name>
<evidence type="ECO:0000259" key="4">
    <source>
        <dbReference type="SMART" id="SM00387"/>
    </source>
</evidence>
<reference evidence="5 6" key="1">
    <citation type="submission" date="2007-08" db="EMBL/GenBank/DDBJ databases">
        <title>Complete sequence of Roseiflexus castenholzii DSM 13941.</title>
        <authorList>
            <consortium name="US DOE Joint Genome Institute"/>
            <person name="Copeland A."/>
            <person name="Lucas S."/>
            <person name="Lapidus A."/>
            <person name="Barry K."/>
            <person name="Glavina del Rio T."/>
            <person name="Dalin E."/>
            <person name="Tice H."/>
            <person name="Pitluck S."/>
            <person name="Thompson L.S."/>
            <person name="Brettin T."/>
            <person name="Bruce D."/>
            <person name="Detter J.C."/>
            <person name="Han C."/>
            <person name="Tapia R."/>
            <person name="Schmutz J."/>
            <person name="Larimer F."/>
            <person name="Land M."/>
            <person name="Hauser L."/>
            <person name="Kyrpides N."/>
            <person name="Mikhailova N."/>
            <person name="Bryant D.A."/>
            <person name="Hanada S."/>
            <person name="Tsukatani Y."/>
            <person name="Richardson P."/>
        </authorList>
    </citation>
    <scope>NUCLEOTIDE SEQUENCE [LARGE SCALE GENOMIC DNA]</scope>
    <source>
        <strain evidence="6">DSM 13941 / HLO8</strain>
    </source>
</reference>
<evidence type="ECO:0000313" key="6">
    <source>
        <dbReference type="Proteomes" id="UP000000263"/>
    </source>
</evidence>
<dbReference type="GO" id="GO:0046983">
    <property type="term" value="F:protein dimerization activity"/>
    <property type="evidence" value="ECO:0007669"/>
    <property type="project" value="InterPro"/>
</dbReference>
<dbReference type="Pfam" id="PF07730">
    <property type="entry name" value="HisKA_3"/>
    <property type="match status" value="1"/>
</dbReference>
<dbReference type="CDD" id="cd16917">
    <property type="entry name" value="HATPase_UhpB-NarQ-NarX-like"/>
    <property type="match status" value="1"/>
</dbReference>
<keyword evidence="2 5" id="KW-0418">Kinase</keyword>
<dbReference type="eggNOG" id="COG4585">
    <property type="taxonomic scope" value="Bacteria"/>
</dbReference>
<dbReference type="SUPFAM" id="SSF55874">
    <property type="entry name" value="ATPase domain of HSP90 chaperone/DNA topoisomerase II/histidine kinase"/>
    <property type="match status" value="1"/>
</dbReference>
<dbReference type="InterPro" id="IPR050482">
    <property type="entry name" value="Sensor_HK_TwoCompSys"/>
</dbReference>
<dbReference type="HOGENOM" id="CLU_000445_20_6_0"/>
<sequence length="282" mass="31865">MIVAWFIRVRQHSTTMKHQLTTLIPETKRHTSFPFDRAQTAPEHWRKEREQLLLLLAEREAEIHLLRRMVFEAQRAGQRRIARELHDGVAQQITAACLHLQALAGRYRPRSPKARATLERAIELTRSAADEVRRVIADAPPAALETHRLAEAICSEAMALQRDGWRVTTRIADVGRLPEDVELALFRIAQEALQNIRRHAGRCRVQVTLAREGACVRLEIVDNGCGFDPQQTAAGRFGLAGMQERAALLGGTVIIQSHPGCGTRIAIRIDMETDDETRMWTN</sequence>
<dbReference type="GO" id="GO:0000155">
    <property type="term" value="F:phosphorelay sensor kinase activity"/>
    <property type="evidence" value="ECO:0007669"/>
    <property type="project" value="InterPro"/>
</dbReference>